<feature type="non-terminal residue" evidence="1">
    <location>
        <position position="1"/>
    </location>
</feature>
<sequence length="60" mass="7036">ESIEWHPVIYVNQMKNLHKKVSRLSSQINYKVVYEDTSTVVYSDSRKPAKDKDIKAVKKL</sequence>
<dbReference type="Proteomes" id="UP000265520">
    <property type="component" value="Unassembled WGS sequence"/>
</dbReference>
<reference evidence="1 2" key="1">
    <citation type="journal article" date="2018" name="Front. Plant Sci.">
        <title>Red Clover (Trifolium pratense) and Zigzag Clover (T. medium) - A Picture of Genomic Similarities and Differences.</title>
        <authorList>
            <person name="Dluhosova J."/>
            <person name="Istvanek J."/>
            <person name="Nedelnik J."/>
            <person name="Repkova J."/>
        </authorList>
    </citation>
    <scope>NUCLEOTIDE SEQUENCE [LARGE SCALE GENOMIC DNA]</scope>
    <source>
        <strain evidence="2">cv. 10/8</strain>
        <tissue evidence="1">Leaf</tissue>
    </source>
</reference>
<name>A0A392RY97_9FABA</name>
<accession>A0A392RY97</accession>
<evidence type="ECO:0000313" key="2">
    <source>
        <dbReference type="Proteomes" id="UP000265520"/>
    </source>
</evidence>
<keyword evidence="2" id="KW-1185">Reference proteome</keyword>
<comment type="caution">
    <text evidence="1">The sequence shown here is derived from an EMBL/GenBank/DDBJ whole genome shotgun (WGS) entry which is preliminary data.</text>
</comment>
<organism evidence="1 2">
    <name type="scientific">Trifolium medium</name>
    <dbReference type="NCBI Taxonomy" id="97028"/>
    <lineage>
        <taxon>Eukaryota</taxon>
        <taxon>Viridiplantae</taxon>
        <taxon>Streptophyta</taxon>
        <taxon>Embryophyta</taxon>
        <taxon>Tracheophyta</taxon>
        <taxon>Spermatophyta</taxon>
        <taxon>Magnoliopsida</taxon>
        <taxon>eudicotyledons</taxon>
        <taxon>Gunneridae</taxon>
        <taxon>Pentapetalae</taxon>
        <taxon>rosids</taxon>
        <taxon>fabids</taxon>
        <taxon>Fabales</taxon>
        <taxon>Fabaceae</taxon>
        <taxon>Papilionoideae</taxon>
        <taxon>50 kb inversion clade</taxon>
        <taxon>NPAAA clade</taxon>
        <taxon>Hologalegina</taxon>
        <taxon>IRL clade</taxon>
        <taxon>Trifolieae</taxon>
        <taxon>Trifolium</taxon>
    </lineage>
</organism>
<dbReference type="AlphaFoldDB" id="A0A392RY97"/>
<proteinExistence type="predicted"/>
<protein>
    <submittedName>
        <fullName evidence="1">Uncharacterized protein</fullName>
    </submittedName>
</protein>
<evidence type="ECO:0000313" key="1">
    <source>
        <dbReference type="EMBL" id="MCI41593.1"/>
    </source>
</evidence>
<dbReference type="EMBL" id="LXQA010294110">
    <property type="protein sequence ID" value="MCI41593.1"/>
    <property type="molecule type" value="Genomic_DNA"/>
</dbReference>